<evidence type="ECO:0000313" key="4">
    <source>
        <dbReference type="Proteomes" id="UP000321638"/>
    </source>
</evidence>
<name>A0A5C8P7D8_9HYPH</name>
<dbReference type="EMBL" id="VDUZ01000076">
    <property type="protein sequence ID" value="TXL69618.1"/>
    <property type="molecule type" value="Genomic_DNA"/>
</dbReference>
<dbReference type="Gene3D" id="3.90.550.10">
    <property type="entry name" value="Spore Coat Polysaccharide Biosynthesis Protein SpsA, Chain A"/>
    <property type="match status" value="1"/>
</dbReference>
<proteinExistence type="inferred from homology"/>
<reference evidence="3 4" key="1">
    <citation type="submission" date="2019-06" db="EMBL/GenBank/DDBJ databases">
        <title>New taxonomy in bacterial strain CC-CFT640, isolated from vineyard.</title>
        <authorList>
            <person name="Lin S.-Y."/>
            <person name="Tsai C.-F."/>
            <person name="Young C.-C."/>
        </authorList>
    </citation>
    <scope>NUCLEOTIDE SEQUENCE [LARGE SCALE GENOMIC DNA]</scope>
    <source>
        <strain evidence="3 4">CC-CFT640</strain>
    </source>
</reference>
<dbReference type="CDD" id="cd02511">
    <property type="entry name" value="Beta4Glucosyltransferase"/>
    <property type="match status" value="1"/>
</dbReference>
<evidence type="ECO:0000256" key="1">
    <source>
        <dbReference type="ARBA" id="ARBA00038494"/>
    </source>
</evidence>
<dbReference type="OrthoDB" id="9815923at2"/>
<sequence>MLDQITPVILTYNEAPNIGRNLEQLAWAREVVVVDSGSDDDTAGIVGRFPNARLVVRPFDSHAQQWTFAVQQTGIATPWVLRLDADYIVPEATIREIAAIVPGAQIGGYRAAFDYCIDGRRLRGSLYPKAPILFRRDRVTFVQDGHTEKARVDGVLGMLAGRVDHDDRKRLDRWLVSQFRYQSREADKLTSTPWSQLSWGDRVRLTRVLGPPLVLLYCLFGRGLILDGWPGWVYAFQRMTADLILSMLLIQRDLAGGSTKP</sequence>
<dbReference type="AlphaFoldDB" id="A0A5C8P7D8"/>
<feature type="domain" description="Glycosyltransferase 2-like" evidence="2">
    <location>
        <begin position="8"/>
        <end position="100"/>
    </location>
</feature>
<dbReference type="SUPFAM" id="SSF53448">
    <property type="entry name" value="Nucleotide-diphospho-sugar transferases"/>
    <property type="match status" value="1"/>
</dbReference>
<dbReference type="PANTHER" id="PTHR43630:SF2">
    <property type="entry name" value="GLYCOSYLTRANSFERASE"/>
    <property type="match status" value="1"/>
</dbReference>
<evidence type="ECO:0000313" key="3">
    <source>
        <dbReference type="EMBL" id="TXL69618.1"/>
    </source>
</evidence>
<dbReference type="GO" id="GO:0016740">
    <property type="term" value="F:transferase activity"/>
    <property type="evidence" value="ECO:0007669"/>
    <property type="project" value="UniProtKB-KW"/>
</dbReference>
<accession>A0A5C8P7D8</accession>
<dbReference type="InterPro" id="IPR029044">
    <property type="entry name" value="Nucleotide-diphossugar_trans"/>
</dbReference>
<comment type="similarity">
    <text evidence="1">Belongs to the glycosyltransferase 2 family. WaaE/KdtX subfamily.</text>
</comment>
<dbReference type="InterPro" id="IPR001173">
    <property type="entry name" value="Glyco_trans_2-like"/>
</dbReference>
<gene>
    <name evidence="3" type="ORF">FHP25_38140</name>
</gene>
<dbReference type="RefSeq" id="WP_147852265.1">
    <property type="nucleotide sequence ID" value="NZ_VDUZ01000076.1"/>
</dbReference>
<comment type="caution">
    <text evidence="3">The sequence shown here is derived from an EMBL/GenBank/DDBJ whole genome shotgun (WGS) entry which is preliminary data.</text>
</comment>
<evidence type="ECO:0000259" key="2">
    <source>
        <dbReference type="Pfam" id="PF00535"/>
    </source>
</evidence>
<keyword evidence="3" id="KW-0808">Transferase</keyword>
<organism evidence="3 4">
    <name type="scientific">Vineibacter terrae</name>
    <dbReference type="NCBI Taxonomy" id="2586908"/>
    <lineage>
        <taxon>Bacteria</taxon>
        <taxon>Pseudomonadati</taxon>
        <taxon>Pseudomonadota</taxon>
        <taxon>Alphaproteobacteria</taxon>
        <taxon>Hyphomicrobiales</taxon>
        <taxon>Vineibacter</taxon>
    </lineage>
</organism>
<keyword evidence="4" id="KW-1185">Reference proteome</keyword>
<dbReference type="PANTHER" id="PTHR43630">
    <property type="entry name" value="POLY-BETA-1,6-N-ACETYL-D-GLUCOSAMINE SYNTHASE"/>
    <property type="match status" value="1"/>
</dbReference>
<protein>
    <submittedName>
        <fullName evidence="3">Glycosyltransferase family 2 protein</fullName>
    </submittedName>
</protein>
<dbReference type="Pfam" id="PF00535">
    <property type="entry name" value="Glycos_transf_2"/>
    <property type="match status" value="1"/>
</dbReference>
<dbReference type="Proteomes" id="UP000321638">
    <property type="component" value="Unassembled WGS sequence"/>
</dbReference>